<dbReference type="InterPro" id="IPR003489">
    <property type="entry name" value="RHF/RaiA"/>
</dbReference>
<dbReference type="NCBIfam" id="TIGR00741">
    <property type="entry name" value="yfiA"/>
    <property type="match status" value="1"/>
</dbReference>
<gene>
    <name evidence="2" type="ORF">A2639_00140</name>
</gene>
<proteinExistence type="predicted"/>
<comment type="caution">
    <text evidence="2">The sequence shown here is derived from an EMBL/GenBank/DDBJ whole genome shotgun (WGS) entry which is preliminary data.</text>
</comment>
<accession>A0A1G2HLG3</accession>
<organism evidence="2 3">
    <name type="scientific">Candidatus Staskawiczbacteria bacterium RIFCSPHIGHO2_01_FULL_34_27</name>
    <dbReference type="NCBI Taxonomy" id="1802199"/>
    <lineage>
        <taxon>Bacteria</taxon>
        <taxon>Candidatus Staskawicziibacteriota</taxon>
    </lineage>
</organism>
<evidence type="ECO:0000313" key="2">
    <source>
        <dbReference type="EMBL" id="OGZ63326.1"/>
    </source>
</evidence>
<dbReference type="AlphaFoldDB" id="A0A1G2HLG3"/>
<dbReference type="EMBL" id="MHOL01000003">
    <property type="protein sequence ID" value="OGZ63326.1"/>
    <property type="molecule type" value="Genomic_DNA"/>
</dbReference>
<dbReference type="Pfam" id="PF02482">
    <property type="entry name" value="Ribosomal_S30AE"/>
    <property type="match status" value="1"/>
</dbReference>
<dbReference type="SUPFAM" id="SSF69754">
    <property type="entry name" value="Ribosome binding protein Y (YfiA homologue)"/>
    <property type="match status" value="1"/>
</dbReference>
<reference evidence="2 3" key="1">
    <citation type="journal article" date="2016" name="Nat. Commun.">
        <title>Thousands of microbial genomes shed light on interconnected biogeochemical processes in an aquifer system.</title>
        <authorList>
            <person name="Anantharaman K."/>
            <person name="Brown C.T."/>
            <person name="Hug L.A."/>
            <person name="Sharon I."/>
            <person name="Castelle C.J."/>
            <person name="Probst A.J."/>
            <person name="Thomas B.C."/>
            <person name="Singh A."/>
            <person name="Wilkins M.J."/>
            <person name="Karaoz U."/>
            <person name="Brodie E.L."/>
            <person name="Williams K.H."/>
            <person name="Hubbard S.S."/>
            <person name="Banfield J.F."/>
        </authorList>
    </citation>
    <scope>NUCLEOTIDE SEQUENCE [LARGE SCALE GENOMIC DNA]</scope>
</reference>
<feature type="coiled-coil region" evidence="1">
    <location>
        <begin position="81"/>
        <end position="108"/>
    </location>
</feature>
<keyword evidence="1" id="KW-0175">Coiled coil</keyword>
<evidence type="ECO:0000313" key="3">
    <source>
        <dbReference type="Proteomes" id="UP000178991"/>
    </source>
</evidence>
<dbReference type="Proteomes" id="UP000178991">
    <property type="component" value="Unassembled WGS sequence"/>
</dbReference>
<dbReference type="Gene3D" id="3.30.160.100">
    <property type="entry name" value="Ribosome hibernation promotion factor-like"/>
    <property type="match status" value="1"/>
</dbReference>
<evidence type="ECO:0000256" key="1">
    <source>
        <dbReference type="SAM" id="Coils"/>
    </source>
</evidence>
<dbReference type="CDD" id="cd00552">
    <property type="entry name" value="RaiA"/>
    <property type="match status" value="1"/>
</dbReference>
<dbReference type="InterPro" id="IPR036567">
    <property type="entry name" value="RHF-like"/>
</dbReference>
<protein>
    <submittedName>
        <fullName evidence="2">Ribosomal subunit interface protein</fullName>
    </submittedName>
</protein>
<name>A0A1G2HLG3_9BACT</name>
<sequence length="118" mass="13944">MKIIIKTKNLELTDSLDSLINKKMKGLEKFIKVLKKDFSEIFIEIEKETKHHKKGDVFISEAIIRLPGKSLVAKSHGDNLLKAITQVREELEREIKKYKTKIIELPRRKYRKTKRELL</sequence>